<reference evidence="1 2" key="2">
    <citation type="journal article" date="2022" name="Mol. Ecol. Resour.">
        <title>The genomes of chicory, endive, great burdock and yacon provide insights into Asteraceae paleo-polyploidization history and plant inulin production.</title>
        <authorList>
            <person name="Fan W."/>
            <person name="Wang S."/>
            <person name="Wang H."/>
            <person name="Wang A."/>
            <person name="Jiang F."/>
            <person name="Liu H."/>
            <person name="Zhao H."/>
            <person name="Xu D."/>
            <person name="Zhang Y."/>
        </authorList>
    </citation>
    <scope>NUCLEOTIDE SEQUENCE [LARGE SCALE GENOMIC DNA]</scope>
    <source>
        <strain evidence="2">cv. Niubang</strain>
    </source>
</reference>
<gene>
    <name evidence="1" type="ORF">L6452_26264</name>
</gene>
<reference evidence="2" key="1">
    <citation type="journal article" date="2022" name="Mol. Ecol. Resour.">
        <title>The genomes of chicory, endive, great burdock and yacon provide insights into Asteraceae palaeo-polyploidization history and plant inulin production.</title>
        <authorList>
            <person name="Fan W."/>
            <person name="Wang S."/>
            <person name="Wang H."/>
            <person name="Wang A."/>
            <person name="Jiang F."/>
            <person name="Liu H."/>
            <person name="Zhao H."/>
            <person name="Xu D."/>
            <person name="Zhang Y."/>
        </authorList>
    </citation>
    <scope>NUCLEOTIDE SEQUENCE [LARGE SCALE GENOMIC DNA]</scope>
    <source>
        <strain evidence="2">cv. Niubang</strain>
    </source>
</reference>
<dbReference type="Proteomes" id="UP001055879">
    <property type="component" value="Linkage Group LG08"/>
</dbReference>
<organism evidence="1 2">
    <name type="scientific">Arctium lappa</name>
    <name type="common">Greater burdock</name>
    <name type="synonym">Lappa major</name>
    <dbReference type="NCBI Taxonomy" id="4217"/>
    <lineage>
        <taxon>Eukaryota</taxon>
        <taxon>Viridiplantae</taxon>
        <taxon>Streptophyta</taxon>
        <taxon>Embryophyta</taxon>
        <taxon>Tracheophyta</taxon>
        <taxon>Spermatophyta</taxon>
        <taxon>Magnoliopsida</taxon>
        <taxon>eudicotyledons</taxon>
        <taxon>Gunneridae</taxon>
        <taxon>Pentapetalae</taxon>
        <taxon>asterids</taxon>
        <taxon>campanulids</taxon>
        <taxon>Asterales</taxon>
        <taxon>Asteraceae</taxon>
        <taxon>Carduoideae</taxon>
        <taxon>Cardueae</taxon>
        <taxon>Arctiinae</taxon>
        <taxon>Arctium</taxon>
    </lineage>
</organism>
<name>A0ACB9ACP7_ARCLA</name>
<comment type="caution">
    <text evidence="1">The sequence shown here is derived from an EMBL/GenBank/DDBJ whole genome shotgun (WGS) entry which is preliminary data.</text>
</comment>
<proteinExistence type="predicted"/>
<keyword evidence="2" id="KW-1185">Reference proteome</keyword>
<protein>
    <submittedName>
        <fullName evidence="1">Uncharacterized protein</fullName>
    </submittedName>
</protein>
<evidence type="ECO:0000313" key="1">
    <source>
        <dbReference type="EMBL" id="KAI3707637.1"/>
    </source>
</evidence>
<sequence length="139" mass="15516">MPRILLSQDVARFGFVGTSQVMFGRRVMLFSSYSLHLVLLLASACWHVVGDVGRRALQFPFRIAIPRVVPADLVHLSAFTYGLLWDPPPSHPPYKSPTSPHLLSQSLQSSSSSLPFQGFQFQVVDGRRFCFRRSPIAAS</sequence>
<accession>A0ACB9ACP7</accession>
<dbReference type="EMBL" id="CM042054">
    <property type="protein sequence ID" value="KAI3707637.1"/>
    <property type="molecule type" value="Genomic_DNA"/>
</dbReference>
<evidence type="ECO:0000313" key="2">
    <source>
        <dbReference type="Proteomes" id="UP001055879"/>
    </source>
</evidence>